<protein>
    <recommendedName>
        <fullName evidence="5">Cytochrome c domain-containing protein</fullName>
    </recommendedName>
</protein>
<evidence type="ECO:0000313" key="7">
    <source>
        <dbReference type="Proteomes" id="UP000627292"/>
    </source>
</evidence>
<dbReference type="GO" id="GO:0020037">
    <property type="term" value="F:heme binding"/>
    <property type="evidence" value="ECO:0007669"/>
    <property type="project" value="InterPro"/>
</dbReference>
<dbReference type="Gene3D" id="1.10.760.10">
    <property type="entry name" value="Cytochrome c-like domain"/>
    <property type="match status" value="1"/>
</dbReference>
<evidence type="ECO:0000256" key="2">
    <source>
        <dbReference type="ARBA" id="ARBA00022723"/>
    </source>
</evidence>
<accession>A0A917J665</accession>
<keyword evidence="7" id="KW-1185">Reference proteome</keyword>
<dbReference type="InterPro" id="IPR009056">
    <property type="entry name" value="Cyt_c-like_dom"/>
</dbReference>
<evidence type="ECO:0000256" key="1">
    <source>
        <dbReference type="ARBA" id="ARBA00022617"/>
    </source>
</evidence>
<evidence type="ECO:0000256" key="4">
    <source>
        <dbReference type="PROSITE-ProRule" id="PRU00433"/>
    </source>
</evidence>
<reference evidence="6" key="1">
    <citation type="journal article" date="2014" name="Int. J. Syst. Evol. Microbiol.">
        <title>Complete genome sequence of Corynebacterium casei LMG S-19264T (=DSM 44701T), isolated from a smear-ripened cheese.</title>
        <authorList>
            <consortium name="US DOE Joint Genome Institute (JGI-PGF)"/>
            <person name="Walter F."/>
            <person name="Albersmeier A."/>
            <person name="Kalinowski J."/>
            <person name="Ruckert C."/>
        </authorList>
    </citation>
    <scope>NUCLEOTIDE SEQUENCE</scope>
    <source>
        <strain evidence="6">CGMCC 1.15290</strain>
    </source>
</reference>
<evidence type="ECO:0000256" key="3">
    <source>
        <dbReference type="ARBA" id="ARBA00023004"/>
    </source>
</evidence>
<evidence type="ECO:0000259" key="5">
    <source>
        <dbReference type="PROSITE" id="PS51007"/>
    </source>
</evidence>
<evidence type="ECO:0000313" key="6">
    <source>
        <dbReference type="EMBL" id="GGH81140.1"/>
    </source>
</evidence>
<dbReference type="GO" id="GO:0009055">
    <property type="term" value="F:electron transfer activity"/>
    <property type="evidence" value="ECO:0007669"/>
    <property type="project" value="InterPro"/>
</dbReference>
<keyword evidence="1 4" id="KW-0349">Heme</keyword>
<keyword evidence="3 4" id="KW-0408">Iron</keyword>
<proteinExistence type="predicted"/>
<feature type="domain" description="Cytochrome c" evidence="5">
    <location>
        <begin position="163"/>
        <end position="255"/>
    </location>
</feature>
<dbReference type="SUPFAM" id="SSF46626">
    <property type="entry name" value="Cytochrome c"/>
    <property type="match status" value="1"/>
</dbReference>
<sequence>MQPILSLRNSLVAVTATWLCSSCQSVSLPPASDVLTKENITEQLFTINTGKDTILLSAAGIRVHIPAGSIKSTKTSVTVVVKEALSLYDMLRAGLTTRSGDKLLRSNGMFYINTREASELTKPLRLSVPAAFADPAMQLFKGMEENGRVDWQDPVELKVDTLSAYTIGKQLFEANCTSCHTVKHGLTGPALAHIESRWTNREHLYRCIRNSQALISSDECAYMSRAYCQYKIAMNSFSFTDYEIECVLAYIRRETERLGIPDTITIKEAELDACYNQYKKLNPSSAAEKQLSERKNNISPAVSAEYYNIGISTFGWFNIDAYLFDVNGVVKAKLEVFVEGSNDKIVNTYLIIPGDKIFVEGGLLSNKKGYVFYEESSALPLKPGMQAYIMATGKVNGMLVLGITPFVTAKEQRVKVMLKQTSQEKADELLKQLSLGKSSLQPKDDKAESDVSKEQEALLQKLRNSGWDCLF</sequence>
<dbReference type="Pfam" id="PF00034">
    <property type="entry name" value="Cytochrom_C"/>
    <property type="match status" value="1"/>
</dbReference>
<gene>
    <name evidence="6" type="ORF">GCM10011379_53070</name>
</gene>
<name>A0A917J665_9BACT</name>
<dbReference type="AlphaFoldDB" id="A0A917J665"/>
<keyword evidence="2 4" id="KW-0479">Metal-binding</keyword>
<dbReference type="EMBL" id="BMIB01000006">
    <property type="protein sequence ID" value="GGH81140.1"/>
    <property type="molecule type" value="Genomic_DNA"/>
</dbReference>
<dbReference type="Proteomes" id="UP000627292">
    <property type="component" value="Unassembled WGS sequence"/>
</dbReference>
<dbReference type="InterPro" id="IPR036909">
    <property type="entry name" value="Cyt_c-like_dom_sf"/>
</dbReference>
<organism evidence="6 7">
    <name type="scientific">Filimonas zeae</name>
    <dbReference type="NCBI Taxonomy" id="1737353"/>
    <lineage>
        <taxon>Bacteria</taxon>
        <taxon>Pseudomonadati</taxon>
        <taxon>Bacteroidota</taxon>
        <taxon>Chitinophagia</taxon>
        <taxon>Chitinophagales</taxon>
        <taxon>Chitinophagaceae</taxon>
        <taxon>Filimonas</taxon>
    </lineage>
</organism>
<dbReference type="RefSeq" id="WP_188958321.1">
    <property type="nucleotide sequence ID" value="NZ_BMIB01000006.1"/>
</dbReference>
<dbReference type="PROSITE" id="PS51007">
    <property type="entry name" value="CYTC"/>
    <property type="match status" value="1"/>
</dbReference>
<dbReference type="GO" id="GO:0046872">
    <property type="term" value="F:metal ion binding"/>
    <property type="evidence" value="ECO:0007669"/>
    <property type="project" value="UniProtKB-KW"/>
</dbReference>
<comment type="caution">
    <text evidence="6">The sequence shown here is derived from an EMBL/GenBank/DDBJ whole genome shotgun (WGS) entry which is preliminary data.</text>
</comment>
<reference evidence="6" key="2">
    <citation type="submission" date="2020-09" db="EMBL/GenBank/DDBJ databases">
        <authorList>
            <person name="Sun Q."/>
            <person name="Zhou Y."/>
        </authorList>
    </citation>
    <scope>NUCLEOTIDE SEQUENCE</scope>
    <source>
        <strain evidence="6">CGMCC 1.15290</strain>
    </source>
</reference>